<comment type="caution">
    <text evidence="3">The sequence shown here is derived from an EMBL/GenBank/DDBJ whole genome shotgun (WGS) entry which is preliminary data.</text>
</comment>
<organism evidence="3 4">
    <name type="scientific">Candidatus Avipropionibacterium avicola</name>
    <dbReference type="NCBI Taxonomy" id="2840701"/>
    <lineage>
        <taxon>Bacteria</taxon>
        <taxon>Bacillati</taxon>
        <taxon>Actinomycetota</taxon>
        <taxon>Actinomycetes</taxon>
        <taxon>Propionibacteriales</taxon>
        <taxon>Propionibacteriaceae</taxon>
        <taxon>Propionibacteriaceae incertae sedis</taxon>
        <taxon>Candidatus Avipropionibacterium</taxon>
    </lineage>
</organism>
<feature type="compositionally biased region" description="Basic and acidic residues" evidence="2">
    <location>
        <begin position="8"/>
        <end position="23"/>
    </location>
</feature>
<accession>A0A9D1GXI3</accession>
<reference evidence="3" key="2">
    <citation type="journal article" date="2021" name="PeerJ">
        <title>Extensive microbial diversity within the chicken gut microbiome revealed by metagenomics and culture.</title>
        <authorList>
            <person name="Gilroy R."/>
            <person name="Ravi A."/>
            <person name="Getino M."/>
            <person name="Pursley I."/>
            <person name="Horton D.L."/>
            <person name="Alikhan N.F."/>
            <person name="Baker D."/>
            <person name="Gharbi K."/>
            <person name="Hall N."/>
            <person name="Watson M."/>
            <person name="Adriaenssens E.M."/>
            <person name="Foster-Nyarko E."/>
            <person name="Jarju S."/>
            <person name="Secka A."/>
            <person name="Antonio M."/>
            <person name="Oren A."/>
            <person name="Chaudhuri R.R."/>
            <person name="La Ragione R."/>
            <person name="Hildebrand F."/>
            <person name="Pallen M.J."/>
        </authorList>
    </citation>
    <scope>NUCLEOTIDE SEQUENCE</scope>
    <source>
        <strain evidence="3">ChiGjej1B1-24693</strain>
    </source>
</reference>
<keyword evidence="1" id="KW-0533">Nickel</keyword>
<dbReference type="Gene3D" id="3.10.20.300">
    <property type="entry name" value="mk0293 like domain"/>
    <property type="match status" value="1"/>
</dbReference>
<feature type="non-terminal residue" evidence="3">
    <location>
        <position position="1"/>
    </location>
</feature>
<evidence type="ECO:0000256" key="1">
    <source>
        <dbReference type="ARBA" id="ARBA00022596"/>
    </source>
</evidence>
<name>A0A9D1GXI3_9ACTN</name>
<evidence type="ECO:0000313" key="3">
    <source>
        <dbReference type="EMBL" id="HIT74833.1"/>
    </source>
</evidence>
<dbReference type="Proteomes" id="UP000886842">
    <property type="component" value="Unassembled WGS sequence"/>
</dbReference>
<gene>
    <name evidence="3" type="primary">larC</name>
    <name evidence="3" type="ORF">IAA98_04540</name>
</gene>
<proteinExistence type="predicted"/>
<protein>
    <submittedName>
        <fullName evidence="3">Nickel pincer cofactor biosynthesis protein LarC</fullName>
    </submittedName>
</protein>
<dbReference type="Gene3D" id="3.30.70.1380">
    <property type="entry name" value="Transcriptional regulatory protein pf0864 domain like"/>
    <property type="match status" value="1"/>
</dbReference>
<dbReference type="PANTHER" id="PTHR36566:SF1">
    <property type="entry name" value="PYRIDINIUM-3,5-BISTHIOCARBOXYLIC ACID MONONUCLEOTIDE NICKEL INSERTION PROTEIN"/>
    <property type="match status" value="1"/>
</dbReference>
<dbReference type="PANTHER" id="PTHR36566">
    <property type="entry name" value="NICKEL INSERTION PROTEIN-RELATED"/>
    <property type="match status" value="1"/>
</dbReference>
<dbReference type="InterPro" id="IPR002822">
    <property type="entry name" value="Ni_insertion"/>
</dbReference>
<dbReference type="AlphaFoldDB" id="A0A9D1GXI3"/>
<evidence type="ECO:0000256" key="2">
    <source>
        <dbReference type="SAM" id="MobiDB-lite"/>
    </source>
</evidence>
<dbReference type="Pfam" id="PF01969">
    <property type="entry name" value="Ni_insertion"/>
    <property type="match status" value="1"/>
</dbReference>
<reference evidence="3" key="1">
    <citation type="submission" date="2020-10" db="EMBL/GenBank/DDBJ databases">
        <authorList>
            <person name="Gilroy R."/>
        </authorList>
    </citation>
    <scope>NUCLEOTIDE SEQUENCE</scope>
    <source>
        <strain evidence="3">ChiGjej1B1-24693</strain>
    </source>
</reference>
<sequence length="351" mass="37165">GPHHHHDHPHDHKHDHDHGHSRPWSEVRRLVMEADLDPEVTRRALGAFARLAEAEAAVHGTTPDEVHFHEVGALDAIGDVVGCATALHDLGLDRLTASVVTVGSGEQTLGQHGRIPIPGPAVTHLARAAGMPVTGGPVTMEMTTPTGAALLAEYVSSYGPAPTMTIEQVGVGAGTRDPHRLANVVRILIGQPAGEAAPSSGPVPVEDALLWECNVDDLDPRIWPSVLAALLEAGAADAWLVPIVMKKGRPAHELRVLGSAARRDALLATIAAHTSTLGIRELGVAKHVLDRRVHTVEVDGMAVRIKLGLVGDRVVNVQPEYDDVADFAARQGIPVKQALARVGAAADHLWR</sequence>
<dbReference type="NCBIfam" id="TIGR00299">
    <property type="entry name" value="nickel pincer cofactor biosynthesis protein LarC"/>
    <property type="match status" value="1"/>
</dbReference>
<evidence type="ECO:0000313" key="4">
    <source>
        <dbReference type="Proteomes" id="UP000886842"/>
    </source>
</evidence>
<dbReference type="EMBL" id="DVLP01000137">
    <property type="protein sequence ID" value="HIT74833.1"/>
    <property type="molecule type" value="Genomic_DNA"/>
</dbReference>
<feature type="region of interest" description="Disordered" evidence="2">
    <location>
        <begin position="1"/>
        <end position="23"/>
    </location>
</feature>